<accession>A0A2T3L2U9</accession>
<sequence>MFSFKPLLLYDIMSKLIFTVTEQKVKILKIIILLMTLFSVSCWAYDGTPKEQVNSFFNDYSKGDYERATTELFEKKKMSSSQKQMLITMQQQLSAASNAFGEYIGNENIYYDELSPSLIRVVEIAKYEHHVLVWEFYFYKPKDEWINSEVTFKDSFTILDSKK</sequence>
<dbReference type="RefSeq" id="WP_107255707.1">
    <property type="nucleotide sequence ID" value="NZ_PYOC01000014.1"/>
</dbReference>
<evidence type="ECO:0008006" key="3">
    <source>
        <dbReference type="Google" id="ProtNLM"/>
    </source>
</evidence>
<gene>
    <name evidence="1" type="ORF">C9J47_23690</name>
</gene>
<protein>
    <recommendedName>
        <fullName evidence="3">DUF3887 domain-containing protein</fullName>
    </recommendedName>
</protein>
<keyword evidence="2" id="KW-1185">Reference proteome</keyword>
<proteinExistence type="predicted"/>
<evidence type="ECO:0000313" key="2">
    <source>
        <dbReference type="Proteomes" id="UP000241803"/>
    </source>
</evidence>
<organism evidence="1 2">
    <name type="scientific">Photobacterium indicum</name>
    <dbReference type="NCBI Taxonomy" id="81447"/>
    <lineage>
        <taxon>Bacteria</taxon>
        <taxon>Pseudomonadati</taxon>
        <taxon>Pseudomonadota</taxon>
        <taxon>Gammaproteobacteria</taxon>
        <taxon>Vibrionales</taxon>
        <taxon>Vibrionaceae</taxon>
        <taxon>Photobacterium</taxon>
    </lineage>
</organism>
<comment type="caution">
    <text evidence="1">The sequence shown here is derived from an EMBL/GenBank/DDBJ whole genome shotgun (WGS) entry which is preliminary data.</text>
</comment>
<reference evidence="1 2" key="1">
    <citation type="submission" date="2018-03" db="EMBL/GenBank/DDBJ databases">
        <title>Whole genome sequencing of Histamine producing bacteria.</title>
        <authorList>
            <person name="Butler K."/>
        </authorList>
    </citation>
    <scope>NUCLEOTIDE SEQUENCE [LARGE SCALE GENOMIC DNA]</scope>
    <source>
        <strain evidence="1 2">ATCC 19614</strain>
    </source>
</reference>
<name>A0A2T3L2U9_9GAMM</name>
<evidence type="ECO:0000313" key="1">
    <source>
        <dbReference type="EMBL" id="PSV43187.1"/>
    </source>
</evidence>
<dbReference type="EMBL" id="PYOC01000014">
    <property type="protein sequence ID" value="PSV43187.1"/>
    <property type="molecule type" value="Genomic_DNA"/>
</dbReference>
<dbReference type="Proteomes" id="UP000241803">
    <property type="component" value="Unassembled WGS sequence"/>
</dbReference>
<dbReference type="AlphaFoldDB" id="A0A2T3L2U9"/>